<evidence type="ECO:0000313" key="2">
    <source>
        <dbReference type="Proteomes" id="UP001174934"/>
    </source>
</evidence>
<accession>A0AA39XBL6</accession>
<evidence type="ECO:0008006" key="3">
    <source>
        <dbReference type="Google" id="ProtNLM"/>
    </source>
</evidence>
<organism evidence="1 2">
    <name type="scientific">Bombardia bombarda</name>
    <dbReference type="NCBI Taxonomy" id="252184"/>
    <lineage>
        <taxon>Eukaryota</taxon>
        <taxon>Fungi</taxon>
        <taxon>Dikarya</taxon>
        <taxon>Ascomycota</taxon>
        <taxon>Pezizomycotina</taxon>
        <taxon>Sordariomycetes</taxon>
        <taxon>Sordariomycetidae</taxon>
        <taxon>Sordariales</taxon>
        <taxon>Lasiosphaeriaceae</taxon>
        <taxon>Bombardia</taxon>
    </lineage>
</organism>
<proteinExistence type="predicted"/>
<comment type="caution">
    <text evidence="1">The sequence shown here is derived from an EMBL/GenBank/DDBJ whole genome shotgun (WGS) entry which is preliminary data.</text>
</comment>
<evidence type="ECO:0000313" key="1">
    <source>
        <dbReference type="EMBL" id="KAK0630929.1"/>
    </source>
</evidence>
<keyword evidence="2" id="KW-1185">Reference proteome</keyword>
<sequence>MALSLLPRLPSELVVKIFQNCDGCKNAFTLAKTCSRLWNVYQVNKVPILWSISLRSQPALDLALVAVRATKIVNDAYLADNLPRSEDLFPEAAIFKPLADFLFADMDRHGSRMGDAYSDPLLKGNEPDKLPIIRQISQAVWVNNMLDRFITSRWGERRRQRGKLDRWGRGNLELNAQRGDKRFSNVRRTTIIRHGLYRPEEVIMPTNLGAAGKIPSIPRVLDHLCYMGLRRQPVGPWQHRATMIPEHRFFNFMLQEHCGFQMRPFFDAFHGLDVENPTHAQFFDITYYLDFFYHGVKRYIPHKSTVTTAPPFT</sequence>
<dbReference type="AlphaFoldDB" id="A0AA39XBL6"/>
<gene>
    <name evidence="1" type="ORF">B0T17DRAFT_235305</name>
</gene>
<dbReference type="EMBL" id="JAULSR010000002">
    <property type="protein sequence ID" value="KAK0630929.1"/>
    <property type="molecule type" value="Genomic_DNA"/>
</dbReference>
<protein>
    <recommendedName>
        <fullName evidence="3">F-box domain-containing protein</fullName>
    </recommendedName>
</protein>
<reference evidence="1" key="1">
    <citation type="submission" date="2023-06" db="EMBL/GenBank/DDBJ databases">
        <title>Genome-scale phylogeny and comparative genomics of the fungal order Sordariales.</title>
        <authorList>
            <consortium name="Lawrence Berkeley National Laboratory"/>
            <person name="Hensen N."/>
            <person name="Bonometti L."/>
            <person name="Westerberg I."/>
            <person name="Brannstrom I.O."/>
            <person name="Guillou S."/>
            <person name="Cros-Aarteil S."/>
            <person name="Calhoun S."/>
            <person name="Haridas S."/>
            <person name="Kuo A."/>
            <person name="Mondo S."/>
            <person name="Pangilinan J."/>
            <person name="Riley R."/>
            <person name="LaButti K."/>
            <person name="Andreopoulos B."/>
            <person name="Lipzen A."/>
            <person name="Chen C."/>
            <person name="Yanf M."/>
            <person name="Daum C."/>
            <person name="Ng V."/>
            <person name="Clum A."/>
            <person name="Steindorff A."/>
            <person name="Ohm R."/>
            <person name="Martin F."/>
            <person name="Silar P."/>
            <person name="Natvig D."/>
            <person name="Lalanne C."/>
            <person name="Gautier V."/>
            <person name="Ament-velasquez S.L."/>
            <person name="Kruys A."/>
            <person name="Hutchinson M.I."/>
            <person name="Powell A.J."/>
            <person name="Barry K."/>
            <person name="Miller A.N."/>
            <person name="Grigoriev I.V."/>
            <person name="Debuchy R."/>
            <person name="Gladieux P."/>
            <person name="Thoren M.H."/>
            <person name="Johannesson H."/>
        </authorList>
    </citation>
    <scope>NUCLEOTIDE SEQUENCE</scope>
    <source>
        <strain evidence="1">SMH3391-2</strain>
    </source>
</reference>
<dbReference type="Proteomes" id="UP001174934">
    <property type="component" value="Unassembled WGS sequence"/>
</dbReference>
<name>A0AA39XBL6_9PEZI</name>